<sequence length="239" mass="27581">MSALNESLNNGTVDFFEVEAIIGHKVKSDGGIEYLLKWKDFGDEENSWIDEEDTNAPSLIRKYWLNKRNNIVKRRGRPPKSKTNQGQRSSKNIINKQALVLASLPDDNKQESDSITIQETNVLNEEKNTIVNDDDIPMINGDGSNRSDENNVEIPKWLKPINEEGERSNLYFTPYAYADWENYVTILNVVRETNNDASDLFVHIKWPDGTDSYHISSEIYKKCPLKLIQFYEQHLVIKN</sequence>
<keyword evidence="2" id="KW-0539">Nucleus</keyword>
<dbReference type="InterPro" id="IPR051219">
    <property type="entry name" value="Heterochromatin_chromo-domain"/>
</dbReference>
<dbReference type="CDD" id="cd00024">
    <property type="entry name" value="CD_CSD"/>
    <property type="match status" value="1"/>
</dbReference>
<accession>A0A397T287</accession>
<dbReference type="SUPFAM" id="SSF54160">
    <property type="entry name" value="Chromo domain-like"/>
    <property type="match status" value="2"/>
</dbReference>
<evidence type="ECO:0000256" key="2">
    <source>
        <dbReference type="ARBA" id="ARBA00023242"/>
    </source>
</evidence>
<dbReference type="PROSITE" id="PS50013">
    <property type="entry name" value="CHROMO_2"/>
    <property type="match status" value="1"/>
</dbReference>
<dbReference type="SMART" id="SM00298">
    <property type="entry name" value="CHROMO"/>
    <property type="match status" value="1"/>
</dbReference>
<dbReference type="Pfam" id="PF00385">
    <property type="entry name" value="Chromo"/>
    <property type="match status" value="1"/>
</dbReference>
<comment type="subcellular location">
    <subcellularLocation>
        <location evidence="1">Nucleus</location>
    </subcellularLocation>
</comment>
<dbReference type="Gene3D" id="2.40.50.40">
    <property type="match status" value="2"/>
</dbReference>
<protein>
    <recommendedName>
        <fullName evidence="3">Chromo domain-containing protein</fullName>
    </recommendedName>
</protein>
<dbReference type="AlphaFoldDB" id="A0A397T287"/>
<dbReference type="InterPro" id="IPR023780">
    <property type="entry name" value="Chromo_domain"/>
</dbReference>
<dbReference type="GO" id="GO:0005634">
    <property type="term" value="C:nucleus"/>
    <property type="evidence" value="ECO:0007669"/>
    <property type="project" value="UniProtKB-SubCell"/>
</dbReference>
<comment type="caution">
    <text evidence="4">The sequence shown here is derived from an EMBL/GenBank/DDBJ whole genome shotgun (WGS) entry which is preliminary data.</text>
</comment>
<keyword evidence="5" id="KW-1185">Reference proteome</keyword>
<feature type="domain" description="Chromo" evidence="3">
    <location>
        <begin position="16"/>
        <end position="75"/>
    </location>
</feature>
<dbReference type="STRING" id="658196.A0A397T287"/>
<evidence type="ECO:0000256" key="1">
    <source>
        <dbReference type="ARBA" id="ARBA00004123"/>
    </source>
</evidence>
<proteinExistence type="predicted"/>
<dbReference type="InterPro" id="IPR008251">
    <property type="entry name" value="Chromo_shadow_dom"/>
</dbReference>
<evidence type="ECO:0000313" key="4">
    <source>
        <dbReference type="EMBL" id="RIA92438.1"/>
    </source>
</evidence>
<dbReference type="Pfam" id="PF01393">
    <property type="entry name" value="Chromo_shadow"/>
    <property type="match status" value="1"/>
</dbReference>
<dbReference type="InterPro" id="IPR000953">
    <property type="entry name" value="Chromo/chromo_shadow_dom"/>
</dbReference>
<dbReference type="SMART" id="SM00300">
    <property type="entry name" value="ChSh"/>
    <property type="match status" value="1"/>
</dbReference>
<dbReference type="OrthoDB" id="433924at2759"/>
<dbReference type="PANTHER" id="PTHR22812">
    <property type="entry name" value="CHROMOBOX PROTEIN"/>
    <property type="match status" value="1"/>
</dbReference>
<organism evidence="4 5">
    <name type="scientific">Glomus cerebriforme</name>
    <dbReference type="NCBI Taxonomy" id="658196"/>
    <lineage>
        <taxon>Eukaryota</taxon>
        <taxon>Fungi</taxon>
        <taxon>Fungi incertae sedis</taxon>
        <taxon>Mucoromycota</taxon>
        <taxon>Glomeromycotina</taxon>
        <taxon>Glomeromycetes</taxon>
        <taxon>Glomerales</taxon>
        <taxon>Glomeraceae</taxon>
        <taxon>Glomus</taxon>
    </lineage>
</organism>
<reference evidence="4 5" key="1">
    <citation type="submission" date="2018-06" db="EMBL/GenBank/DDBJ databases">
        <title>Comparative genomics reveals the genomic features of Rhizophagus irregularis, R. cerebriforme, R. diaphanum and Gigaspora rosea, and their symbiotic lifestyle signature.</title>
        <authorList>
            <person name="Morin E."/>
            <person name="San Clemente H."/>
            <person name="Chen E.C.H."/>
            <person name="De La Providencia I."/>
            <person name="Hainaut M."/>
            <person name="Kuo A."/>
            <person name="Kohler A."/>
            <person name="Murat C."/>
            <person name="Tang N."/>
            <person name="Roy S."/>
            <person name="Loubradou J."/>
            <person name="Henrissat B."/>
            <person name="Grigoriev I.V."/>
            <person name="Corradi N."/>
            <person name="Roux C."/>
            <person name="Martin F.M."/>
        </authorList>
    </citation>
    <scope>NUCLEOTIDE SEQUENCE [LARGE SCALE GENOMIC DNA]</scope>
    <source>
        <strain evidence="4 5">DAOM 227022</strain>
    </source>
</reference>
<evidence type="ECO:0000259" key="3">
    <source>
        <dbReference type="PROSITE" id="PS50013"/>
    </source>
</evidence>
<dbReference type="InterPro" id="IPR016197">
    <property type="entry name" value="Chromo-like_dom_sf"/>
</dbReference>
<dbReference type="Proteomes" id="UP000265703">
    <property type="component" value="Unassembled WGS sequence"/>
</dbReference>
<evidence type="ECO:0000313" key="5">
    <source>
        <dbReference type="Proteomes" id="UP000265703"/>
    </source>
</evidence>
<gene>
    <name evidence="4" type="ORF">C1645_820693</name>
</gene>
<dbReference type="EMBL" id="QKYT01000126">
    <property type="protein sequence ID" value="RIA92438.1"/>
    <property type="molecule type" value="Genomic_DNA"/>
</dbReference>
<name>A0A397T287_9GLOM</name>